<dbReference type="InterPro" id="IPR011990">
    <property type="entry name" value="TPR-like_helical_dom_sf"/>
</dbReference>
<feature type="transmembrane region" description="Helical" evidence="1">
    <location>
        <begin position="151"/>
        <end position="172"/>
    </location>
</feature>
<evidence type="ECO:0008006" key="4">
    <source>
        <dbReference type="Google" id="ProtNLM"/>
    </source>
</evidence>
<dbReference type="Gene3D" id="1.25.40.10">
    <property type="entry name" value="Tetratricopeptide repeat domain"/>
    <property type="match status" value="1"/>
</dbReference>
<gene>
    <name evidence="2" type="ORF">RFM51_20545</name>
</gene>
<keyword evidence="1" id="KW-0472">Membrane</keyword>
<keyword evidence="1" id="KW-0812">Transmembrane</keyword>
<dbReference type="SUPFAM" id="SSF48452">
    <property type="entry name" value="TPR-like"/>
    <property type="match status" value="1"/>
</dbReference>
<keyword evidence="3" id="KW-1185">Reference proteome</keyword>
<keyword evidence="1" id="KW-1133">Transmembrane helix</keyword>
<evidence type="ECO:0000313" key="3">
    <source>
        <dbReference type="Proteomes" id="UP001272097"/>
    </source>
</evidence>
<dbReference type="Proteomes" id="UP001272097">
    <property type="component" value="Unassembled WGS sequence"/>
</dbReference>
<organism evidence="2 3">
    <name type="scientific">Mesorhizobium australafricanum</name>
    <dbReference type="NCBI Taxonomy" id="3072311"/>
    <lineage>
        <taxon>Bacteria</taxon>
        <taxon>Pseudomonadati</taxon>
        <taxon>Pseudomonadota</taxon>
        <taxon>Alphaproteobacteria</taxon>
        <taxon>Hyphomicrobiales</taxon>
        <taxon>Phyllobacteriaceae</taxon>
        <taxon>Mesorhizobium</taxon>
    </lineage>
</organism>
<sequence>MNKPESFFTAEPALPVESCRAQLALILGSTDFDATGREHRFLSYVVEEALSGRGDRIKAYTIAVEVFGRGQSFDPQTDPIVRIEAGHLRRALERYYLTSGQRDPILITIPKGGYVPVFARRAETQLAPLPAPLVAQPVTERPPLWRTRSRLLTAVLMVLLAIVASASAWWWGPAKHSEPEKPRVLVQAFDNPGGTQAAGVVATGLKEEIVEQLSKFRDLLVMESAPRPDDASLAPPRFVVAGSVMLSDEAFQLRVRLINRGSGSVIWANSYDGPLKVSAFRDAQKEIARSVSQNLGQVYGVIFQADEDLNVSNAPDDWGVYGCTLSFYAYRLGMDPERRPAVRACLEKAVDRFPTYATAWGLLSLVYIDDYRFEFSADGASPAPVLERALDAARRAAALDPLNMPARQAKMLALYFDGQIDAALELGEESLKLNPNDTEFLSEYGERLAVSGKWKEGCPMIAVSRQSNPGISANYEADLALCSYFDGDYAQAATWLKKTPAPMNPIYHLLGAAIFGEGGNVAEAHRESEWLQLNHPELVKNLRRQVSMRLGRPQDAAAILGSLKKAGLVIPD</sequence>
<name>A0ABU4X1T5_9HYPH</name>
<reference evidence="2 3" key="1">
    <citation type="submission" date="2023-08" db="EMBL/GenBank/DDBJ databases">
        <title>Implementing the SeqCode for naming new Mesorhizobium species isolated from Vachellia karroo root nodules.</title>
        <authorList>
            <person name="Van Lill M."/>
        </authorList>
    </citation>
    <scope>NUCLEOTIDE SEQUENCE [LARGE SCALE GENOMIC DNA]</scope>
    <source>
        <strain evidence="2 3">VK3E</strain>
    </source>
</reference>
<dbReference type="EMBL" id="JAVIIS010000031">
    <property type="protein sequence ID" value="MDX8441979.1"/>
    <property type="molecule type" value="Genomic_DNA"/>
</dbReference>
<evidence type="ECO:0000313" key="2">
    <source>
        <dbReference type="EMBL" id="MDX8441979.1"/>
    </source>
</evidence>
<comment type="caution">
    <text evidence="2">The sequence shown here is derived from an EMBL/GenBank/DDBJ whole genome shotgun (WGS) entry which is preliminary data.</text>
</comment>
<proteinExistence type="predicted"/>
<dbReference type="RefSeq" id="WP_320215979.1">
    <property type="nucleotide sequence ID" value="NZ_JAVIIS010000031.1"/>
</dbReference>
<accession>A0ABU4X1T5</accession>
<protein>
    <recommendedName>
        <fullName evidence="4">Adenylate cyclase</fullName>
    </recommendedName>
</protein>
<evidence type="ECO:0000256" key="1">
    <source>
        <dbReference type="SAM" id="Phobius"/>
    </source>
</evidence>